<dbReference type="InterPro" id="IPR036318">
    <property type="entry name" value="FAD-bd_PCMH-like_sf"/>
</dbReference>
<dbReference type="Proteomes" id="UP001550628">
    <property type="component" value="Unassembled WGS sequence"/>
</dbReference>
<comment type="caution">
    <text evidence="7">The sequence shown here is derived from an EMBL/GenBank/DDBJ whole genome shotgun (WGS) entry which is preliminary data.</text>
</comment>
<evidence type="ECO:0000256" key="1">
    <source>
        <dbReference type="ARBA" id="ARBA00001974"/>
    </source>
</evidence>
<evidence type="ECO:0000313" key="7">
    <source>
        <dbReference type="EMBL" id="MEU1954874.1"/>
    </source>
</evidence>
<evidence type="ECO:0000256" key="2">
    <source>
        <dbReference type="ARBA" id="ARBA00005466"/>
    </source>
</evidence>
<dbReference type="PROSITE" id="PS51387">
    <property type="entry name" value="FAD_PCMH"/>
    <property type="match status" value="1"/>
</dbReference>
<protein>
    <submittedName>
        <fullName evidence="7">FAD-binding oxidoreductase</fullName>
    </submittedName>
</protein>
<keyword evidence="8" id="KW-1185">Reference proteome</keyword>
<dbReference type="InterPro" id="IPR006094">
    <property type="entry name" value="Oxid_FAD_bind_N"/>
</dbReference>
<evidence type="ECO:0000256" key="5">
    <source>
        <dbReference type="ARBA" id="ARBA00023002"/>
    </source>
</evidence>
<name>A0ABV2WVF8_9NOCA</name>
<dbReference type="InterPro" id="IPR016167">
    <property type="entry name" value="FAD-bd_PCMH_sub1"/>
</dbReference>
<dbReference type="PANTHER" id="PTHR42973">
    <property type="entry name" value="BINDING OXIDOREDUCTASE, PUTATIVE (AFU_ORTHOLOGUE AFUA_1G17690)-RELATED"/>
    <property type="match status" value="1"/>
</dbReference>
<sequence length="455" mass="46917">MTLSLDGADIADLRSRVRGVVSRPTEPAYATAGFNLAVSRRPWAVIDPVDAADIAETLRYAADNSFTVAVHNSGHGASDIDGNSLLVRTSGFDRCEIDVTTRTARVGAGVRWQTVIDAAAPHGLAPLAGSAPAVGVMGYLTGAGIGPFVRTVGLSSDYIRSFEVVTGDGTIHQVTPETNAELFWGLRGGKGTLGIVTEVVIDLLPITEFYGGALYFDGAAATDVYAAWLRLAADLPRSATTSIALLQLPAQPGVPPVLAGRTTVSVRLASLDDPGAAAALLDEVRAAGPVLLDAIGTLPYAAMGAVHADPVDPMPTFERSALLSEVSPELIAELLRQAGPDSGSPQVVVELRLLGGALADPPSVPSAFDHRGAAANVMVIGALVPPIADVVPAHAEGLIAALSPWATGGELPNFGTSTDPARLRRCYDQDTYAWLAALGAQHDPAGVLRVGAVAR</sequence>
<dbReference type="Gene3D" id="3.30.465.10">
    <property type="match status" value="1"/>
</dbReference>
<accession>A0ABV2WVF8</accession>
<dbReference type="Gene3D" id="3.30.43.10">
    <property type="entry name" value="Uridine Diphospho-n-acetylenolpyruvylglucosamine Reductase, domain 2"/>
    <property type="match status" value="1"/>
</dbReference>
<dbReference type="Pfam" id="PF01565">
    <property type="entry name" value="FAD_binding_4"/>
    <property type="match status" value="1"/>
</dbReference>
<gene>
    <name evidence="7" type="ORF">ABZ510_23775</name>
</gene>
<keyword evidence="4" id="KW-0274">FAD</keyword>
<dbReference type="InterPro" id="IPR050416">
    <property type="entry name" value="FAD-linked_Oxidoreductase"/>
</dbReference>
<keyword evidence="5" id="KW-0560">Oxidoreductase</keyword>
<evidence type="ECO:0000256" key="4">
    <source>
        <dbReference type="ARBA" id="ARBA00022827"/>
    </source>
</evidence>
<dbReference type="EMBL" id="JBEYBF010000018">
    <property type="protein sequence ID" value="MEU1954874.1"/>
    <property type="molecule type" value="Genomic_DNA"/>
</dbReference>
<dbReference type="RefSeq" id="WP_356955872.1">
    <property type="nucleotide sequence ID" value="NZ_JBEYBD010000004.1"/>
</dbReference>
<organism evidence="7 8">
    <name type="scientific">Nocardia rhamnosiphila</name>
    <dbReference type="NCBI Taxonomy" id="426716"/>
    <lineage>
        <taxon>Bacteria</taxon>
        <taxon>Bacillati</taxon>
        <taxon>Actinomycetota</taxon>
        <taxon>Actinomycetes</taxon>
        <taxon>Mycobacteriales</taxon>
        <taxon>Nocardiaceae</taxon>
        <taxon>Nocardia</taxon>
    </lineage>
</organism>
<evidence type="ECO:0000259" key="6">
    <source>
        <dbReference type="PROSITE" id="PS51387"/>
    </source>
</evidence>
<keyword evidence="3" id="KW-0285">Flavoprotein</keyword>
<reference evidence="7 8" key="1">
    <citation type="submission" date="2024-06" db="EMBL/GenBank/DDBJ databases">
        <title>The Natural Products Discovery Center: Release of the First 8490 Sequenced Strains for Exploring Actinobacteria Biosynthetic Diversity.</title>
        <authorList>
            <person name="Kalkreuter E."/>
            <person name="Kautsar S.A."/>
            <person name="Yang D."/>
            <person name="Bader C.D."/>
            <person name="Teijaro C.N."/>
            <person name="Fluegel L."/>
            <person name="Davis C.M."/>
            <person name="Simpson J.R."/>
            <person name="Lauterbach L."/>
            <person name="Steele A.D."/>
            <person name="Gui C."/>
            <person name="Meng S."/>
            <person name="Li G."/>
            <person name="Viehrig K."/>
            <person name="Ye F."/>
            <person name="Su P."/>
            <person name="Kiefer A.F."/>
            <person name="Nichols A."/>
            <person name="Cepeda A.J."/>
            <person name="Yan W."/>
            <person name="Fan B."/>
            <person name="Jiang Y."/>
            <person name="Adhikari A."/>
            <person name="Zheng C.-J."/>
            <person name="Schuster L."/>
            <person name="Cowan T.M."/>
            <person name="Smanski M.J."/>
            <person name="Chevrette M.G."/>
            <person name="De Carvalho L.P.S."/>
            <person name="Shen B."/>
        </authorList>
    </citation>
    <scope>NUCLEOTIDE SEQUENCE [LARGE SCALE GENOMIC DNA]</scope>
    <source>
        <strain evidence="7 8">NPDC019708</strain>
    </source>
</reference>
<feature type="domain" description="FAD-binding PCMH-type" evidence="6">
    <location>
        <begin position="38"/>
        <end position="206"/>
    </location>
</feature>
<evidence type="ECO:0000256" key="3">
    <source>
        <dbReference type="ARBA" id="ARBA00022630"/>
    </source>
</evidence>
<dbReference type="SUPFAM" id="SSF56176">
    <property type="entry name" value="FAD-binding/transporter-associated domain-like"/>
    <property type="match status" value="1"/>
</dbReference>
<dbReference type="Gene3D" id="3.40.462.20">
    <property type="match status" value="1"/>
</dbReference>
<dbReference type="InterPro" id="IPR016166">
    <property type="entry name" value="FAD-bd_PCMH"/>
</dbReference>
<comment type="similarity">
    <text evidence="2">Belongs to the oxygen-dependent FAD-linked oxidoreductase family.</text>
</comment>
<evidence type="ECO:0000313" key="8">
    <source>
        <dbReference type="Proteomes" id="UP001550628"/>
    </source>
</evidence>
<proteinExistence type="inferred from homology"/>
<comment type="cofactor">
    <cofactor evidence="1">
        <name>FAD</name>
        <dbReference type="ChEBI" id="CHEBI:57692"/>
    </cofactor>
</comment>
<dbReference type="PANTHER" id="PTHR42973:SF39">
    <property type="entry name" value="FAD-BINDING PCMH-TYPE DOMAIN-CONTAINING PROTEIN"/>
    <property type="match status" value="1"/>
</dbReference>
<dbReference type="InterPro" id="IPR016169">
    <property type="entry name" value="FAD-bd_PCMH_sub2"/>
</dbReference>